<dbReference type="GO" id="GO:0043709">
    <property type="term" value="P:cell adhesion involved in single-species biofilm formation"/>
    <property type="evidence" value="ECO:0007669"/>
    <property type="project" value="TreeGrafter"/>
</dbReference>
<dbReference type="CDD" id="cd01949">
    <property type="entry name" value="GGDEF"/>
    <property type="match status" value="1"/>
</dbReference>
<proteinExistence type="predicted"/>
<evidence type="ECO:0000256" key="2">
    <source>
        <dbReference type="ARBA" id="ARBA00034247"/>
    </source>
</evidence>
<gene>
    <name evidence="5" type="ORF">C0Q88_08775</name>
</gene>
<feature type="transmembrane region" description="Helical" evidence="3">
    <location>
        <begin position="248"/>
        <end position="270"/>
    </location>
</feature>
<dbReference type="NCBIfam" id="TIGR00254">
    <property type="entry name" value="GGDEF"/>
    <property type="match status" value="1"/>
</dbReference>
<feature type="transmembrane region" description="Helical" evidence="3">
    <location>
        <begin position="17"/>
        <end position="36"/>
    </location>
</feature>
<dbReference type="Proteomes" id="UP000234456">
    <property type="component" value="Unassembled WGS sequence"/>
</dbReference>
<name>A0A2N4TQV9_RALPI</name>
<dbReference type="InterPro" id="IPR033424">
    <property type="entry name" value="MASE4"/>
</dbReference>
<dbReference type="Pfam" id="PF17158">
    <property type="entry name" value="MASE4"/>
    <property type="match status" value="1"/>
</dbReference>
<dbReference type="InterPro" id="IPR050469">
    <property type="entry name" value="Diguanylate_Cyclase"/>
</dbReference>
<dbReference type="Pfam" id="PF00990">
    <property type="entry name" value="GGDEF"/>
    <property type="match status" value="1"/>
</dbReference>
<dbReference type="PROSITE" id="PS50887">
    <property type="entry name" value="GGDEF"/>
    <property type="match status" value="1"/>
</dbReference>
<dbReference type="GO" id="GO:0005886">
    <property type="term" value="C:plasma membrane"/>
    <property type="evidence" value="ECO:0007669"/>
    <property type="project" value="TreeGrafter"/>
</dbReference>
<dbReference type="GO" id="GO:1902201">
    <property type="term" value="P:negative regulation of bacterial-type flagellum-dependent cell motility"/>
    <property type="evidence" value="ECO:0007669"/>
    <property type="project" value="TreeGrafter"/>
</dbReference>
<dbReference type="AlphaFoldDB" id="A0A2N4TQV9"/>
<dbReference type="SUPFAM" id="SSF55073">
    <property type="entry name" value="Nucleotide cyclase"/>
    <property type="match status" value="1"/>
</dbReference>
<dbReference type="PANTHER" id="PTHR45138">
    <property type="entry name" value="REGULATORY COMPONENTS OF SENSORY TRANSDUCTION SYSTEM"/>
    <property type="match status" value="1"/>
</dbReference>
<protein>
    <recommendedName>
        <fullName evidence="1">diguanylate cyclase</fullName>
        <ecNumber evidence="1">2.7.7.65</ecNumber>
    </recommendedName>
</protein>
<organism evidence="5 6">
    <name type="scientific">Ralstonia pickettii</name>
    <name type="common">Burkholderia pickettii</name>
    <dbReference type="NCBI Taxonomy" id="329"/>
    <lineage>
        <taxon>Bacteria</taxon>
        <taxon>Pseudomonadati</taxon>
        <taxon>Pseudomonadota</taxon>
        <taxon>Betaproteobacteria</taxon>
        <taxon>Burkholderiales</taxon>
        <taxon>Burkholderiaceae</taxon>
        <taxon>Ralstonia</taxon>
    </lineage>
</organism>
<dbReference type="RefSeq" id="WP_102065223.1">
    <property type="nucleotide sequence ID" value="NZ_PKQE01000002.1"/>
</dbReference>
<evidence type="ECO:0000259" key="4">
    <source>
        <dbReference type="PROSITE" id="PS50887"/>
    </source>
</evidence>
<feature type="transmembrane region" description="Helical" evidence="3">
    <location>
        <begin position="221"/>
        <end position="242"/>
    </location>
</feature>
<dbReference type="InterPro" id="IPR043128">
    <property type="entry name" value="Rev_trsase/Diguanyl_cyclase"/>
</dbReference>
<evidence type="ECO:0000313" key="6">
    <source>
        <dbReference type="Proteomes" id="UP000234456"/>
    </source>
</evidence>
<dbReference type="PANTHER" id="PTHR45138:SF9">
    <property type="entry name" value="DIGUANYLATE CYCLASE DGCM-RELATED"/>
    <property type="match status" value="1"/>
</dbReference>
<dbReference type="GO" id="GO:0052621">
    <property type="term" value="F:diguanylate cyclase activity"/>
    <property type="evidence" value="ECO:0007669"/>
    <property type="project" value="UniProtKB-EC"/>
</dbReference>
<reference evidence="5 6" key="1">
    <citation type="submission" date="2017-12" db="EMBL/GenBank/DDBJ databases">
        <title>Draft genome sequence of Ralstonia pickettii 52.</title>
        <authorList>
            <person name="Zheng B."/>
        </authorList>
    </citation>
    <scope>NUCLEOTIDE SEQUENCE [LARGE SCALE GENOMIC DNA]</scope>
    <source>
        <strain evidence="5 6">52</strain>
    </source>
</reference>
<feature type="transmembrane region" description="Helical" evidence="3">
    <location>
        <begin position="48"/>
        <end position="68"/>
    </location>
</feature>
<keyword evidence="3" id="KW-0812">Transmembrane</keyword>
<comment type="caution">
    <text evidence="5">The sequence shown here is derived from an EMBL/GenBank/DDBJ whole genome shotgun (WGS) entry which is preliminary data.</text>
</comment>
<dbReference type="Gene3D" id="3.30.70.270">
    <property type="match status" value="1"/>
</dbReference>
<feature type="transmembrane region" description="Helical" evidence="3">
    <location>
        <begin position="158"/>
        <end position="177"/>
    </location>
</feature>
<feature type="transmembrane region" description="Helical" evidence="3">
    <location>
        <begin position="80"/>
        <end position="98"/>
    </location>
</feature>
<dbReference type="InterPro" id="IPR029787">
    <property type="entry name" value="Nucleotide_cyclase"/>
</dbReference>
<comment type="catalytic activity">
    <reaction evidence="2">
        <text>2 GTP = 3',3'-c-di-GMP + 2 diphosphate</text>
        <dbReference type="Rhea" id="RHEA:24898"/>
        <dbReference type="ChEBI" id="CHEBI:33019"/>
        <dbReference type="ChEBI" id="CHEBI:37565"/>
        <dbReference type="ChEBI" id="CHEBI:58805"/>
        <dbReference type="EC" id="2.7.7.65"/>
    </reaction>
</comment>
<dbReference type="SMART" id="SM00267">
    <property type="entry name" value="GGDEF"/>
    <property type="match status" value="1"/>
</dbReference>
<keyword evidence="3" id="KW-0472">Membrane</keyword>
<sequence length="459" mass="49216">MTEAVQLESGRPSRTEILAAALITALIVAVAAIAFSHARRALPEVRPFLPMFLTVVVLCEGLTGYLLFQRARLVQTPFYGALAGAYFFAAFLAAAQLPTFPGVFSADGLLGAGPQSAVWLWTFWHSGYPLLLLLAALSRHCHERGSSSPLLTQVLRTLPWVGPMSAAAVVPLCIWGTDFLPPLIQGGAYIDLVRILGVPVIGSNVVALAGHLALTRLRRSVDVWVAVALAVGLADSILTLHGGARYTLGWYAARLLSVVSSAVVLSMLIADITRLYRALMAANQRLERQSLLDGLTQVGNRQAFDRRWAAESKRARRTGQPLSVLMIDIDHFKQVNDTYGHGRGDACLVEVASILSRVAGKRPTDLVARYGGEEFVVLLADTERSRAKLIAEQVRRAVEQAALPAPSVRGVVTVSIGVAAYAPSAGHAPVADATSEALMQADMALYDAKRAGRNAVMVR</sequence>
<dbReference type="EMBL" id="PKQE01000002">
    <property type="protein sequence ID" value="PLC42084.1"/>
    <property type="molecule type" value="Genomic_DNA"/>
</dbReference>
<evidence type="ECO:0000313" key="5">
    <source>
        <dbReference type="EMBL" id="PLC42084.1"/>
    </source>
</evidence>
<dbReference type="FunFam" id="3.30.70.270:FF:000001">
    <property type="entry name" value="Diguanylate cyclase domain protein"/>
    <property type="match status" value="1"/>
</dbReference>
<dbReference type="InterPro" id="IPR000160">
    <property type="entry name" value="GGDEF_dom"/>
</dbReference>
<keyword evidence="3" id="KW-1133">Transmembrane helix</keyword>
<dbReference type="EC" id="2.7.7.65" evidence="1"/>
<feature type="domain" description="GGDEF" evidence="4">
    <location>
        <begin position="320"/>
        <end position="459"/>
    </location>
</feature>
<evidence type="ECO:0000256" key="3">
    <source>
        <dbReference type="SAM" id="Phobius"/>
    </source>
</evidence>
<feature type="transmembrane region" description="Helical" evidence="3">
    <location>
        <begin position="118"/>
        <end position="137"/>
    </location>
</feature>
<accession>A0A2N4TQV9</accession>
<evidence type="ECO:0000256" key="1">
    <source>
        <dbReference type="ARBA" id="ARBA00012528"/>
    </source>
</evidence>
<feature type="transmembrane region" description="Helical" evidence="3">
    <location>
        <begin position="192"/>
        <end position="214"/>
    </location>
</feature>
<dbReference type="OrthoDB" id="9813903at2"/>